<keyword evidence="2" id="KW-1185">Reference proteome</keyword>
<name>A0A9N9X2L3_PHACE</name>
<reference evidence="1" key="1">
    <citation type="submission" date="2022-01" db="EMBL/GenBank/DDBJ databases">
        <authorList>
            <person name="King R."/>
        </authorList>
    </citation>
    <scope>NUCLEOTIDE SEQUENCE</scope>
</reference>
<organism evidence="1 2">
    <name type="scientific">Phaedon cochleariae</name>
    <name type="common">Mustard beetle</name>
    <dbReference type="NCBI Taxonomy" id="80249"/>
    <lineage>
        <taxon>Eukaryota</taxon>
        <taxon>Metazoa</taxon>
        <taxon>Ecdysozoa</taxon>
        <taxon>Arthropoda</taxon>
        <taxon>Hexapoda</taxon>
        <taxon>Insecta</taxon>
        <taxon>Pterygota</taxon>
        <taxon>Neoptera</taxon>
        <taxon>Endopterygota</taxon>
        <taxon>Coleoptera</taxon>
        <taxon>Polyphaga</taxon>
        <taxon>Cucujiformia</taxon>
        <taxon>Chrysomeloidea</taxon>
        <taxon>Chrysomelidae</taxon>
        <taxon>Chrysomelinae</taxon>
        <taxon>Chrysomelini</taxon>
        <taxon>Phaedon</taxon>
    </lineage>
</organism>
<accession>A0A9N9X2L3</accession>
<sequence>MMKKLDHVNNNDEDFRKSAMHAYFNNDFKNSNFYKYMENMQKLNIYKFNETQMFKYFDNDFENTRFFKYLESLKNVEDLDDDFNKTLNDYFNSEFRNSNFVKYLDELKKADDLLDEGFTKSVMYNFFNKDFDKLSEPELQTTIDMKS</sequence>
<gene>
    <name evidence="1" type="ORF">PHAECO_LOCUS6426</name>
</gene>
<proteinExistence type="predicted"/>
<dbReference type="EMBL" id="OU896708">
    <property type="protein sequence ID" value="CAG9818666.1"/>
    <property type="molecule type" value="Genomic_DNA"/>
</dbReference>
<evidence type="ECO:0000313" key="2">
    <source>
        <dbReference type="Proteomes" id="UP001153737"/>
    </source>
</evidence>
<reference evidence="1" key="2">
    <citation type="submission" date="2022-10" db="EMBL/GenBank/DDBJ databases">
        <authorList>
            <consortium name="ENA_rothamsted_submissions"/>
            <consortium name="culmorum"/>
            <person name="King R."/>
        </authorList>
    </citation>
    <scope>NUCLEOTIDE SEQUENCE</scope>
</reference>
<dbReference type="OrthoDB" id="6765403at2759"/>
<dbReference type="AlphaFoldDB" id="A0A9N9X2L3"/>
<evidence type="ECO:0000313" key="1">
    <source>
        <dbReference type="EMBL" id="CAG9818666.1"/>
    </source>
</evidence>
<protein>
    <submittedName>
        <fullName evidence="1">Uncharacterized protein</fullName>
    </submittedName>
</protein>
<dbReference type="Proteomes" id="UP001153737">
    <property type="component" value="Chromosome 2"/>
</dbReference>